<keyword evidence="1" id="KW-0812">Transmembrane</keyword>
<feature type="transmembrane region" description="Helical" evidence="1">
    <location>
        <begin position="15"/>
        <end position="34"/>
    </location>
</feature>
<evidence type="ECO:0000256" key="1">
    <source>
        <dbReference type="SAM" id="Phobius"/>
    </source>
</evidence>
<proteinExistence type="predicted"/>
<gene>
    <name evidence="2" type="ORF">ABHN08_10785</name>
</gene>
<evidence type="ECO:0000313" key="2">
    <source>
        <dbReference type="EMBL" id="XBL98416.1"/>
    </source>
</evidence>
<reference evidence="2" key="1">
    <citation type="submission" date="2024-05" db="EMBL/GenBank/DDBJ databases">
        <title>Draft genome sequence of Pseudomonas iranensis M7D1.</title>
        <authorList>
            <person name="Miller S.L."/>
            <person name="Nsubuga A."/>
            <person name="Lu N."/>
            <person name="King J."/>
            <person name="Shears P."/>
            <person name="Lawson P.A."/>
        </authorList>
    </citation>
    <scope>NUCLEOTIDE SEQUENCE</scope>
    <source>
        <strain evidence="2">M7D1</strain>
    </source>
</reference>
<dbReference type="EMBL" id="CP157354">
    <property type="protein sequence ID" value="XBL98416.1"/>
    <property type="molecule type" value="Genomic_DNA"/>
</dbReference>
<sequence>MIIRLIQLYAAGPKYLLLSALLYAPGSLIHLGTLKTRQGQPLSGPETGVLIIIWAAAIYAGRMLWAGTLTL</sequence>
<organism evidence="2">
    <name type="scientific">Pseudomonas iranensis</name>
    <dbReference type="NCBI Taxonomy" id="2745503"/>
    <lineage>
        <taxon>Bacteria</taxon>
        <taxon>Pseudomonadati</taxon>
        <taxon>Pseudomonadota</taxon>
        <taxon>Gammaproteobacteria</taxon>
        <taxon>Pseudomonadales</taxon>
        <taxon>Pseudomonadaceae</taxon>
        <taxon>Pseudomonas</taxon>
    </lineage>
</organism>
<dbReference type="AlphaFoldDB" id="A0AAU7F3G9"/>
<name>A0AAU7F3G9_9PSED</name>
<feature type="transmembrane region" description="Helical" evidence="1">
    <location>
        <begin position="46"/>
        <end position="65"/>
    </location>
</feature>
<protein>
    <submittedName>
        <fullName evidence="2">Uncharacterized protein</fullName>
    </submittedName>
</protein>
<keyword evidence="1" id="KW-1133">Transmembrane helix</keyword>
<accession>A0AAU7F3G9</accession>
<keyword evidence="1" id="KW-0472">Membrane</keyword>